<feature type="domain" description="GmrSD restriction endonucleases N-terminal" evidence="1">
    <location>
        <begin position="60"/>
        <end position="201"/>
    </location>
</feature>
<dbReference type="PANTHER" id="PTHR39639">
    <property type="entry name" value="CHROMOSOME 16, WHOLE GENOME SHOTGUN SEQUENCE"/>
    <property type="match status" value="1"/>
</dbReference>
<protein>
    <submittedName>
        <fullName evidence="2">DUF262 domain-containing protein</fullName>
    </submittedName>
</protein>
<name>A0ABT1CZR1_9PROT</name>
<comment type="caution">
    <text evidence="2">The sequence shown here is derived from an EMBL/GenBank/DDBJ whole genome shotgun (WGS) entry which is preliminary data.</text>
</comment>
<organism evidence="2 3">
    <name type="scientific">Siccirubricoccus soli</name>
    <dbReference type="NCBI Taxonomy" id="2899147"/>
    <lineage>
        <taxon>Bacteria</taxon>
        <taxon>Pseudomonadati</taxon>
        <taxon>Pseudomonadota</taxon>
        <taxon>Alphaproteobacteria</taxon>
        <taxon>Acetobacterales</taxon>
        <taxon>Roseomonadaceae</taxon>
        <taxon>Siccirubricoccus</taxon>
    </lineage>
</organism>
<evidence type="ECO:0000313" key="3">
    <source>
        <dbReference type="Proteomes" id="UP001523392"/>
    </source>
</evidence>
<dbReference type="Pfam" id="PF03235">
    <property type="entry name" value="GmrSD_N"/>
    <property type="match status" value="1"/>
</dbReference>
<evidence type="ECO:0000313" key="2">
    <source>
        <dbReference type="EMBL" id="MCO6415143.1"/>
    </source>
</evidence>
<dbReference type="EMBL" id="JAFIRR010000016">
    <property type="protein sequence ID" value="MCO6415143.1"/>
    <property type="molecule type" value="Genomic_DNA"/>
</dbReference>
<reference evidence="2 3" key="1">
    <citation type="submission" date="2021-12" db="EMBL/GenBank/DDBJ databases">
        <title>Siccirubricoccus leaddurans sp. nov., a high concentration Zn2+ tolerance bacterium.</title>
        <authorList>
            <person name="Cao Y."/>
        </authorList>
    </citation>
    <scope>NUCLEOTIDE SEQUENCE [LARGE SCALE GENOMIC DNA]</scope>
    <source>
        <strain evidence="2 3">KC 17139</strain>
    </source>
</reference>
<sequence>MSETTLLPGEQLAFDLPEQAPQAEVPDTTINEKYVRGEVRIVTEQARYPLNTVASMVDSPSYALSPEYQRRHRWSVVRQSRLIESLIMNVPVPPIFLYEYEFSKYEVMDGQQRLTAIHDFYRNKFALAGLAQWPELNGRTYERLPDKIREGIDRRYLSSVILLKETARTSEEAQRLKQLVFERLNSGGAQLEPQEMRNAIYDGPLNQLCIRLSKTPSLCRLWDIPEPEPEELAGGAASDARVQNEYFRRMEDVELVLRFFAYRQKHQLHRSGVPLSRYLDSFLRHGNSFSQALLEELAQIFTTTIELAEAVFSEKAFWLYRRRGRGGRESWNWLSRPTTAVYDPMMLVLSRNLYRADELRARAERFQSLIEPFYQEHYDTFGGRDVNPNTLREREGRFESLVEAVITRT</sequence>
<gene>
    <name evidence="2" type="ORF">JYK14_02995</name>
</gene>
<dbReference type="Proteomes" id="UP001523392">
    <property type="component" value="Unassembled WGS sequence"/>
</dbReference>
<dbReference type="InterPro" id="IPR004919">
    <property type="entry name" value="GmrSD_N"/>
</dbReference>
<evidence type="ECO:0000259" key="1">
    <source>
        <dbReference type="Pfam" id="PF03235"/>
    </source>
</evidence>
<proteinExistence type="predicted"/>
<keyword evidence="3" id="KW-1185">Reference proteome</keyword>
<dbReference type="PANTHER" id="PTHR39639:SF1">
    <property type="entry name" value="DUF262 DOMAIN-CONTAINING PROTEIN"/>
    <property type="match status" value="1"/>
</dbReference>
<dbReference type="RefSeq" id="WP_252951751.1">
    <property type="nucleotide sequence ID" value="NZ_JAFIRR010000016.1"/>
</dbReference>
<accession>A0ABT1CZR1</accession>